<sequence length="96" mass="10643">MPADWSPTDADRAFALDLGLNPTDVAPQFADFWHAKAGAGGRKVDWPATWRSWCRREADGRKTGLTLPNNTLPTKPQSRHERVTEAWAGVPDMEGI</sequence>
<gene>
    <name evidence="2" type="ORF">HNR55_003435</name>
</gene>
<evidence type="ECO:0000313" key="3">
    <source>
        <dbReference type="Proteomes" id="UP000578000"/>
    </source>
</evidence>
<evidence type="ECO:0000256" key="1">
    <source>
        <dbReference type="SAM" id="MobiDB-lite"/>
    </source>
</evidence>
<dbReference type="EMBL" id="JACHIE010000041">
    <property type="protein sequence ID" value="MBB6458815.1"/>
    <property type="molecule type" value="Genomic_DNA"/>
</dbReference>
<proteinExistence type="predicted"/>
<reference evidence="2 3" key="1">
    <citation type="submission" date="2020-08" db="EMBL/GenBank/DDBJ databases">
        <title>Genomic Encyclopedia of Type Strains, Phase IV (KMG-IV): sequencing the most valuable type-strain genomes for metagenomic binning, comparative biology and taxonomic classification.</title>
        <authorList>
            <person name="Goeker M."/>
        </authorList>
    </citation>
    <scope>NUCLEOTIDE SEQUENCE [LARGE SCALE GENOMIC DNA]</scope>
    <source>
        <strain evidence="2 3">DSM 4491</strain>
    </source>
</reference>
<dbReference type="Proteomes" id="UP000578000">
    <property type="component" value="Unassembled WGS sequence"/>
</dbReference>
<dbReference type="AlphaFoldDB" id="A0A841QKK0"/>
<name>A0A841QKK0_9PROT</name>
<evidence type="ECO:0000313" key="2">
    <source>
        <dbReference type="EMBL" id="MBB6458815.1"/>
    </source>
</evidence>
<keyword evidence="3" id="KW-1185">Reference proteome</keyword>
<accession>A0A841QKK0</accession>
<protein>
    <submittedName>
        <fullName evidence="2">Uncharacterized protein</fullName>
    </submittedName>
</protein>
<feature type="region of interest" description="Disordered" evidence="1">
    <location>
        <begin position="62"/>
        <end position="96"/>
    </location>
</feature>
<comment type="caution">
    <text evidence="2">The sequence shown here is derived from an EMBL/GenBank/DDBJ whole genome shotgun (WGS) entry which is preliminary data.</text>
</comment>
<feature type="compositionally biased region" description="Low complexity" evidence="1">
    <location>
        <begin position="65"/>
        <end position="74"/>
    </location>
</feature>
<dbReference type="RefSeq" id="WP_242005589.1">
    <property type="nucleotide sequence ID" value="NZ_BAABDB010000024.1"/>
</dbReference>
<organism evidence="2 3">
    <name type="scientific">Acetobacter lovaniensis</name>
    <dbReference type="NCBI Taxonomy" id="104100"/>
    <lineage>
        <taxon>Bacteria</taxon>
        <taxon>Pseudomonadati</taxon>
        <taxon>Pseudomonadota</taxon>
        <taxon>Alphaproteobacteria</taxon>
        <taxon>Acetobacterales</taxon>
        <taxon>Acetobacteraceae</taxon>
        <taxon>Acetobacter</taxon>
    </lineage>
</organism>